<accession>A0ACC2S016</accession>
<evidence type="ECO:0000313" key="1">
    <source>
        <dbReference type="EMBL" id="KAJ9055622.1"/>
    </source>
</evidence>
<keyword evidence="1" id="KW-0371">Homeobox</keyword>
<dbReference type="Proteomes" id="UP001165960">
    <property type="component" value="Unassembled WGS sequence"/>
</dbReference>
<reference evidence="1" key="1">
    <citation type="submission" date="2022-04" db="EMBL/GenBank/DDBJ databases">
        <title>Genome of the entomopathogenic fungus Entomophthora muscae.</title>
        <authorList>
            <person name="Elya C."/>
            <person name="Lovett B.R."/>
            <person name="Lee E."/>
            <person name="Macias A.M."/>
            <person name="Hajek A.E."/>
            <person name="De Bivort B.L."/>
            <person name="Kasson M.T."/>
            <person name="De Fine Licht H.H."/>
            <person name="Stajich J.E."/>
        </authorList>
    </citation>
    <scope>NUCLEOTIDE SEQUENCE</scope>
    <source>
        <strain evidence="1">Berkeley</strain>
    </source>
</reference>
<protein>
    <submittedName>
        <fullName evidence="1">Homeobox protein Nkx-6.3</fullName>
    </submittedName>
</protein>
<comment type="caution">
    <text evidence="1">The sequence shown here is derived from an EMBL/GenBank/DDBJ whole genome shotgun (WGS) entry which is preliminary data.</text>
</comment>
<evidence type="ECO:0000313" key="2">
    <source>
        <dbReference type="Proteomes" id="UP001165960"/>
    </source>
</evidence>
<organism evidence="1 2">
    <name type="scientific">Entomophthora muscae</name>
    <dbReference type="NCBI Taxonomy" id="34485"/>
    <lineage>
        <taxon>Eukaryota</taxon>
        <taxon>Fungi</taxon>
        <taxon>Fungi incertae sedis</taxon>
        <taxon>Zoopagomycota</taxon>
        <taxon>Entomophthoromycotina</taxon>
        <taxon>Entomophthoromycetes</taxon>
        <taxon>Entomophthorales</taxon>
        <taxon>Entomophthoraceae</taxon>
        <taxon>Entomophthora</taxon>
    </lineage>
</organism>
<keyword evidence="1" id="KW-0238">DNA-binding</keyword>
<gene>
    <name evidence="1" type="primary">NKX6-3_1</name>
    <name evidence="1" type="ORF">DSO57_1001607</name>
</gene>
<keyword evidence="2" id="KW-1185">Reference proteome</keyword>
<sequence length="96" mass="11429">MAKIKCAGFPIHRNSAGHAIDLIIRKPYHKKRNRHEPHQVYVLQRYFEKSVFLDERELDDIKYLTGLSEAQIKVWFNNARSRLKRKPLSSDGYQVY</sequence>
<proteinExistence type="predicted"/>
<name>A0ACC2S016_9FUNG</name>
<dbReference type="EMBL" id="QTSX02006393">
    <property type="protein sequence ID" value="KAJ9055622.1"/>
    <property type="molecule type" value="Genomic_DNA"/>
</dbReference>